<reference evidence="2" key="1">
    <citation type="submission" date="2020-02" db="EMBL/GenBank/DDBJ databases">
        <title>Investigating the Use of Bacteriophages as New Decolonization Strategy for Intestinal Carriage of CTX-M-15-producing ST131 Escherichia coli: an In Vitro Continuous Culture System Model.</title>
        <authorList>
            <person name="Bernasconi O.J."/>
            <person name="Campos-Madueno E.I."/>
            <person name="Dona V."/>
            <person name="Perreten V."/>
            <person name="Carattoli A."/>
            <person name="Endimiani A."/>
        </authorList>
    </citation>
    <scope>NUCLEOTIDE SEQUENCE</scope>
    <source>
        <strain evidence="2">4901.28</strain>
    </source>
</reference>
<feature type="non-terminal residue" evidence="2">
    <location>
        <position position="1"/>
    </location>
</feature>
<dbReference type="InterPro" id="IPR013839">
    <property type="entry name" value="DNAligase_adenylation"/>
</dbReference>
<comment type="caution">
    <text evidence="2">The sequence shown here is derived from an EMBL/GenBank/DDBJ whole genome shotgun (WGS) entry which is preliminary data.</text>
</comment>
<accession>A0A6D1A967</accession>
<feature type="domain" description="NAD-dependent DNA ligase adenylation" evidence="1">
    <location>
        <begin position="1"/>
        <end position="78"/>
    </location>
</feature>
<dbReference type="EMBL" id="JAAHTE010000899">
    <property type="protein sequence ID" value="NEU03144.1"/>
    <property type="molecule type" value="Genomic_DNA"/>
</dbReference>
<dbReference type="AlphaFoldDB" id="A0A6D1A967"/>
<proteinExistence type="predicted"/>
<name>A0A6D1A967_ECOLX</name>
<dbReference type="GO" id="GO:0003911">
    <property type="term" value="F:DNA ligase (NAD+) activity"/>
    <property type="evidence" value="ECO:0007669"/>
    <property type="project" value="InterPro"/>
</dbReference>
<dbReference type="Pfam" id="PF01653">
    <property type="entry name" value="DNA_ligase_aden"/>
    <property type="match status" value="1"/>
</dbReference>
<gene>
    <name evidence="2" type="ORF">G3563_29920</name>
</gene>
<sequence length="80" mass="9125">TENIYQIKSIPKLINYLNDLEVRGEVFITKNDFKKINESNNFANARNAASGTLRQLDANIVAERNLSAFLYEIVEPEKHG</sequence>
<evidence type="ECO:0000313" key="2">
    <source>
        <dbReference type="EMBL" id="NEU03144.1"/>
    </source>
</evidence>
<organism evidence="2">
    <name type="scientific">Escherichia coli</name>
    <dbReference type="NCBI Taxonomy" id="562"/>
    <lineage>
        <taxon>Bacteria</taxon>
        <taxon>Pseudomonadati</taxon>
        <taxon>Pseudomonadota</taxon>
        <taxon>Gammaproteobacteria</taxon>
        <taxon>Enterobacterales</taxon>
        <taxon>Enterobacteriaceae</taxon>
        <taxon>Escherichia</taxon>
    </lineage>
</organism>
<protein>
    <submittedName>
        <fullName evidence="2">NAD-dependent DNA ligase LigA</fullName>
    </submittedName>
</protein>
<dbReference type="SUPFAM" id="SSF56091">
    <property type="entry name" value="DNA ligase/mRNA capping enzyme, catalytic domain"/>
    <property type="match status" value="1"/>
</dbReference>
<feature type="non-terminal residue" evidence="2">
    <location>
        <position position="80"/>
    </location>
</feature>
<dbReference type="Gene3D" id="3.30.470.30">
    <property type="entry name" value="DNA ligase/mRNA capping enzyme"/>
    <property type="match status" value="1"/>
</dbReference>
<evidence type="ECO:0000259" key="1">
    <source>
        <dbReference type="Pfam" id="PF01653"/>
    </source>
</evidence>
<keyword evidence="2" id="KW-0436">Ligase</keyword>